<dbReference type="Proteomes" id="UP001580407">
    <property type="component" value="Unassembled WGS sequence"/>
</dbReference>
<dbReference type="RefSeq" id="WP_375524521.1">
    <property type="nucleotide sequence ID" value="NZ_JBHILM010000006.1"/>
</dbReference>
<feature type="chain" id="PRO_5046043977" description="Lipoprotein" evidence="2">
    <location>
        <begin position="26"/>
        <end position="191"/>
    </location>
</feature>
<dbReference type="PROSITE" id="PS51257">
    <property type="entry name" value="PROKAR_LIPOPROTEIN"/>
    <property type="match status" value="1"/>
</dbReference>
<name>A0ABV5B4Z9_9BACL</name>
<sequence length="191" mass="21488">MSSWRKRSFLISFAFVLLFIFSGCADKEKTDQEKLQEAFQDALKEAANNASNNEETSTEAAEPPTVESKLSEISNSITTDFWNEGFVDISWYIASGTSSTGEKLDIDFTIDRLGKAMEKKAEYDAYIQGLDAKYDDIKPVWSKLSTEIDSLYKKVKENPPAAIDPDYDFDTGLFKQYSDAFSKDVEALNSN</sequence>
<evidence type="ECO:0000313" key="4">
    <source>
        <dbReference type="Proteomes" id="UP001580407"/>
    </source>
</evidence>
<evidence type="ECO:0000256" key="2">
    <source>
        <dbReference type="SAM" id="SignalP"/>
    </source>
</evidence>
<feature type="compositionally biased region" description="Low complexity" evidence="1">
    <location>
        <begin position="47"/>
        <end position="62"/>
    </location>
</feature>
<organism evidence="3 4">
    <name type="scientific">Paenibacillus terreus</name>
    <dbReference type="NCBI Taxonomy" id="1387834"/>
    <lineage>
        <taxon>Bacteria</taxon>
        <taxon>Bacillati</taxon>
        <taxon>Bacillota</taxon>
        <taxon>Bacilli</taxon>
        <taxon>Bacillales</taxon>
        <taxon>Paenibacillaceae</taxon>
        <taxon>Paenibacillus</taxon>
    </lineage>
</organism>
<evidence type="ECO:0000256" key="1">
    <source>
        <dbReference type="SAM" id="MobiDB-lite"/>
    </source>
</evidence>
<feature type="region of interest" description="Disordered" evidence="1">
    <location>
        <begin position="47"/>
        <end position="68"/>
    </location>
</feature>
<evidence type="ECO:0000313" key="3">
    <source>
        <dbReference type="EMBL" id="MFB5680723.1"/>
    </source>
</evidence>
<keyword evidence="2" id="KW-0732">Signal</keyword>
<accession>A0ABV5B4Z9</accession>
<comment type="caution">
    <text evidence="3">The sequence shown here is derived from an EMBL/GenBank/DDBJ whole genome shotgun (WGS) entry which is preliminary data.</text>
</comment>
<keyword evidence="4" id="KW-1185">Reference proteome</keyword>
<feature type="signal peptide" evidence="2">
    <location>
        <begin position="1"/>
        <end position="25"/>
    </location>
</feature>
<reference evidence="3 4" key="1">
    <citation type="submission" date="2024-09" db="EMBL/GenBank/DDBJ databases">
        <authorList>
            <person name="Ruan L."/>
        </authorList>
    </citation>
    <scope>NUCLEOTIDE SEQUENCE [LARGE SCALE GENOMIC DNA]</scope>
    <source>
        <strain evidence="3 4">D33</strain>
    </source>
</reference>
<gene>
    <name evidence="3" type="ORF">ACE3NQ_07355</name>
</gene>
<dbReference type="EMBL" id="JBHILM010000006">
    <property type="protein sequence ID" value="MFB5680723.1"/>
    <property type="molecule type" value="Genomic_DNA"/>
</dbReference>
<proteinExistence type="predicted"/>
<evidence type="ECO:0008006" key="5">
    <source>
        <dbReference type="Google" id="ProtNLM"/>
    </source>
</evidence>
<protein>
    <recommendedName>
        <fullName evidence="5">Lipoprotein</fullName>
    </recommendedName>
</protein>